<proteinExistence type="inferred from homology"/>
<dbReference type="InterPro" id="IPR048413">
    <property type="entry name" value="Htt_C-HEAT_rpt"/>
</dbReference>
<dbReference type="InterPro" id="IPR024613">
    <property type="entry name" value="Huntingtin_N_HEAT_rpt-2"/>
</dbReference>
<dbReference type="Pfam" id="PF20925">
    <property type="entry name" value="Htt_bridge"/>
    <property type="match status" value="1"/>
</dbReference>
<dbReference type="PANTHER" id="PTHR10170:SF10">
    <property type="entry name" value="HUNTINGTIN"/>
    <property type="match status" value="1"/>
</dbReference>
<dbReference type="OrthoDB" id="10065698at2759"/>
<keyword evidence="9" id="KW-0007">Acetylation</keyword>
<evidence type="ECO:0000256" key="11">
    <source>
        <dbReference type="ARBA" id="ARBA00023288"/>
    </source>
</evidence>
<dbReference type="SUPFAM" id="SSF48371">
    <property type="entry name" value="ARM repeat"/>
    <property type="match status" value="2"/>
</dbReference>
<feature type="compositionally biased region" description="Low complexity" evidence="16">
    <location>
        <begin position="1108"/>
        <end position="1119"/>
    </location>
</feature>
<dbReference type="FunFam" id="1.25.10.10:FF:000388">
    <property type="entry name" value="Huntingtin"/>
    <property type="match status" value="1"/>
</dbReference>
<comment type="function">
    <text evidence="13">Promotes the formation of autophagic vesicles.</text>
</comment>
<evidence type="ECO:0000256" key="10">
    <source>
        <dbReference type="ARBA" id="ARBA00023242"/>
    </source>
</evidence>
<dbReference type="GO" id="GO:0031410">
    <property type="term" value="C:cytoplasmic vesicle"/>
    <property type="evidence" value="ECO:0007669"/>
    <property type="project" value="UniProtKB-KW"/>
</dbReference>
<keyword evidence="7" id="KW-0519">Myristate</keyword>
<feature type="region of interest" description="Disordered" evidence="16">
    <location>
        <begin position="2573"/>
        <end position="2596"/>
    </location>
</feature>
<dbReference type="PRINTS" id="PR00375">
    <property type="entry name" value="HUNTINGTIN"/>
</dbReference>
<evidence type="ECO:0000256" key="14">
    <source>
        <dbReference type="ARBA" id="ARBA00065428"/>
    </source>
</evidence>
<evidence type="ECO:0000256" key="15">
    <source>
        <dbReference type="ARBA" id="ARBA00068126"/>
    </source>
</evidence>
<evidence type="ECO:0000256" key="8">
    <source>
        <dbReference type="ARBA" id="ARBA00022737"/>
    </source>
</evidence>
<dbReference type="GO" id="GO:0030424">
    <property type="term" value="C:axon"/>
    <property type="evidence" value="ECO:0007669"/>
    <property type="project" value="UniProtKB-ARBA"/>
</dbReference>
<comment type="function">
    <text evidence="1">May play a role in microtubule-mediated transport or vesicle function.</text>
</comment>
<feature type="region of interest" description="Disordered" evidence="16">
    <location>
        <begin position="568"/>
        <end position="610"/>
    </location>
</feature>
<keyword evidence="10" id="KW-0539">Nucleus</keyword>
<evidence type="ECO:0000256" key="9">
    <source>
        <dbReference type="ARBA" id="ARBA00022990"/>
    </source>
</evidence>
<comment type="caution">
    <text evidence="17">The sequence shown here is derived from an EMBL/GenBank/DDBJ whole genome shotgun (WGS) entry which is preliminary data.</text>
</comment>
<dbReference type="InterPro" id="IPR048411">
    <property type="entry name" value="Htt_N_HEAT_rpt-1"/>
</dbReference>
<feature type="region of interest" description="Disordered" evidence="16">
    <location>
        <begin position="1105"/>
        <end position="1162"/>
    </location>
</feature>
<dbReference type="GO" id="GO:0045202">
    <property type="term" value="C:synapse"/>
    <property type="evidence" value="ECO:0007669"/>
    <property type="project" value="UniProtKB-ARBA"/>
</dbReference>
<dbReference type="GO" id="GO:0042981">
    <property type="term" value="P:regulation of apoptotic process"/>
    <property type="evidence" value="ECO:0007669"/>
    <property type="project" value="UniProtKB-ARBA"/>
</dbReference>
<dbReference type="PANTHER" id="PTHR10170">
    <property type="entry name" value="HUNTINGTON DISEASE PROTEIN"/>
    <property type="match status" value="1"/>
</dbReference>
<dbReference type="GO" id="GO:0005634">
    <property type="term" value="C:nucleus"/>
    <property type="evidence" value="ECO:0007669"/>
    <property type="project" value="UniProtKB-SubCell"/>
</dbReference>
<evidence type="ECO:0000313" key="18">
    <source>
        <dbReference type="Proteomes" id="UP000550660"/>
    </source>
</evidence>
<dbReference type="Proteomes" id="UP000550660">
    <property type="component" value="Unassembled WGS sequence"/>
</dbReference>
<keyword evidence="12" id="KW-0968">Cytoplasmic vesicle</keyword>
<dbReference type="Gene3D" id="1.25.10.10">
    <property type="entry name" value="Leucine-rich Repeat Variant"/>
    <property type="match status" value="2"/>
</dbReference>
<feature type="compositionally biased region" description="Polar residues" evidence="16">
    <location>
        <begin position="488"/>
        <end position="516"/>
    </location>
</feature>
<dbReference type="EMBL" id="VXAG01000163">
    <property type="protein sequence ID" value="NXJ76730.1"/>
    <property type="molecule type" value="Genomic_DNA"/>
</dbReference>
<evidence type="ECO:0000256" key="6">
    <source>
        <dbReference type="ARBA" id="ARBA00022553"/>
    </source>
</evidence>
<dbReference type="GO" id="GO:0007017">
    <property type="term" value="P:microtubule-based process"/>
    <property type="evidence" value="ECO:0007669"/>
    <property type="project" value="UniProtKB-ARBA"/>
</dbReference>
<feature type="compositionally biased region" description="Basic and acidic residues" evidence="16">
    <location>
        <begin position="581"/>
        <end position="610"/>
    </location>
</feature>
<evidence type="ECO:0000256" key="3">
    <source>
        <dbReference type="ARBA" id="ARBA00004419"/>
    </source>
</evidence>
<dbReference type="InterPro" id="IPR000091">
    <property type="entry name" value="Huntingtin"/>
</dbReference>
<dbReference type="Pfam" id="PF12372">
    <property type="entry name" value="Htt_N-HEAT"/>
    <property type="match status" value="1"/>
</dbReference>
<dbReference type="GO" id="GO:0005776">
    <property type="term" value="C:autophagosome"/>
    <property type="evidence" value="ECO:0007669"/>
    <property type="project" value="UniProtKB-SubCell"/>
</dbReference>
<feature type="non-terminal residue" evidence="17">
    <location>
        <position position="3081"/>
    </location>
</feature>
<keyword evidence="18" id="KW-1185">Reference proteome</keyword>
<comment type="similarity">
    <text evidence="4">Belongs to the huntingtin family.</text>
</comment>
<dbReference type="GO" id="GO:0009966">
    <property type="term" value="P:regulation of signal transduction"/>
    <property type="evidence" value="ECO:0007669"/>
    <property type="project" value="UniProtKB-ARBA"/>
</dbReference>
<keyword evidence="6" id="KW-0597">Phosphoprotein</keyword>
<feature type="compositionally biased region" description="Basic and acidic residues" evidence="16">
    <location>
        <begin position="30"/>
        <end position="40"/>
    </location>
</feature>
<dbReference type="InterPro" id="IPR028426">
    <property type="entry name" value="Huntingtin_fam"/>
</dbReference>
<keyword evidence="11" id="KW-0449">Lipoprotein</keyword>
<evidence type="ECO:0000256" key="12">
    <source>
        <dbReference type="ARBA" id="ARBA00023329"/>
    </source>
</evidence>
<organism evidence="17 18">
    <name type="scientific">Trogon melanurus</name>
    <name type="common">Black-tailed trogon</name>
    <dbReference type="NCBI Taxonomy" id="56311"/>
    <lineage>
        <taxon>Eukaryota</taxon>
        <taxon>Metazoa</taxon>
        <taxon>Chordata</taxon>
        <taxon>Craniata</taxon>
        <taxon>Vertebrata</taxon>
        <taxon>Euteleostomi</taxon>
        <taxon>Archelosauria</taxon>
        <taxon>Archosauria</taxon>
        <taxon>Dinosauria</taxon>
        <taxon>Saurischia</taxon>
        <taxon>Theropoda</taxon>
        <taxon>Coelurosauria</taxon>
        <taxon>Aves</taxon>
        <taxon>Neognathae</taxon>
        <taxon>Neoaves</taxon>
        <taxon>Telluraves</taxon>
        <taxon>Coraciimorphae</taxon>
        <taxon>Trogoniformes</taxon>
        <taxon>Trogonidae</taxon>
        <taxon>Trogon</taxon>
    </lineage>
</organism>
<protein>
    <recommendedName>
        <fullName evidence="15">Huntingtin</fullName>
    </recommendedName>
</protein>
<sequence>MATMEKLMRAFESLRSFQQQQGPAAIPEEPLQRPKKELSTTKKDRVNHCLTICENIVAQSLRNSPEFQKLLGIAMELFLLCSDDAESDVRMVADECLNKVIKALMDSNLPRLQLELYKEIKKNGASRSLRAALWRFAELAHLVRPQKCRPYLVNLLPCLTRISKRPEESVQETLAAAIPKIMAAFGNFANDNEIKVLLKAFIANLKSSSPTIRRTAAGSAVSICQHSRRTQYFYAWLLNVLLGFLIPVEDDHPTLLILGVLLTLRYLIPLLQQQVKDTSLKGSFGVTRKETEISPSPEQLIQVYELTLHYTQHQDHNVVTGALELLQQLFRTPPPELLHALTASGGIAQVSVSKDESASRNRSGSIVELIGKILLGEEEGLEDDAETRSDVSAASFAASVKGEITSELAASSGVSAAGSVGSSAADSTGHDIITEQPRSQHTLQSDSVELTSCDLTSTATEGEEDDVLSRSSSQISAVQSDPAMDMNDGTQASSPVSDSSQTTTEGPDSAVTPSDSSEIVLEGGEGQYSGMQIGQLQDEEDEAANILQDDSSESFRSSSLALQQPHLLKTMSHSRQPSDSSVDRFTSKEDATDPSDHENKPSRVKGDIGHYTDGNSAPLVHCVRLLSASFLLTGEKGALVPDRDVRVSVKALAVSCVGAAVALHPESFFSKLYKTPLEAMGEEYEEQYVSDILNYIDHGDPQIRGATAILCGTIVNSILIKSRFDVEKWLINARSSTGNLFSLVDCIPLLQRTLKDESSVTCKLACTAVRHCIMSLCSSSYSELGLQLIVDLLTLKNSSYWLVRTELLETLAEVDFRLVSFLEGKTESLHRGIHHYTGLLKLQERVLNSVVICLLGDEDPRVRHVAAASLMRLVPKLFYNCDQGQADPVVAVARDQSSVYLKLLMHETQPPSHFAVSTITRTYRGYNMLQSPTDVTMENNLSRVIAAISHALTISTTRALTFGCCEALCLLSTTFPVCIWSVGWHCGVSQPSSSDEAQKGCTIGMAGMVLSLLSSAWFPLDLSAHQDALILTGNLLAASAPKCLKNPWSAEEDSNQGAAKQEEPWPALADRTLVTLVEQLFSHLLKVINICAHVMDDVAPGPAVKAALPSLTNPPSLSPIRRKGKERESVEQASVPMSPKKGGETSPAARQTEAAGPVPTSKSSSVGSFYHLPSYLKLYDVLKATHANYKVTLDLQNSNEKFGCFLRSALDVLSQILELATLQDIGKCVEEILGYLKSCFNREPTMATVCVQQLLKTLFGTNLASQYDGLSSNPSKTQGKAQRLGSSSLRPGLYHYCFMAPYTHFTQALADASLRNMVQAEQEHDASGWFDVLQKVSTQLKTNITSAAKHRADKNAIHNHIRLFEPLVIKALKQYTTTTSVQLQRQVLDLLAQLVQLRVNYCLLDSDQVFIGFVLKQFEYIEVGQFRESEAIIPNIFFFLVLLSYERYHSKQIIGIPKIIQLCDGIMASGRKAVTHAIPALQPIVHDLFVLRGTNKADAGKELETQKEVVVSMLLRLIQYHQVLEMFILVLQQCHKENEDKWKRLSRQIADIILPMLAKQQMHIDSHDALGVLNTLFEILAPSSLRPVDMLLRSMFVTPKTMESVSTVQLWISGILAILRVLISQSTEDIVLSRIQELSFSPYLISCQAINRLRRGENNVSAPEDRIEVKQAKYLPEETFSRFLLQLVGILLEDIVTKQLKVDMNEQQHTFYCQELGTLLMCLIHIFKSGMFRRITAAATRLFTGDGSDGSFYTLESLSDLVQSMIPTHPSLVLLWCQILLLVNYTNYNWWSEVHQTPKRHSLSTTKLLSPQISGDSDDSDLESKRGMCNREIVRRGALILFCDYVCQNLHDSEHLTWLIVNHVQDLINLSHEPPVQDFISAVHRNSAASGLFIQAIQSRCENLAAPTTLKKTLQCLEGIHLSQSGAVLTLYVDKLLCTPFRVLARMVDTLACRRVEMLLAATLQNSITQLPVEELDRIQEYLQNSGLATRHQRLYSLLDRFRLMVAPDTSSPSPLVTSHPLDGEDQPALENVILDKDWYVSLVKSQCYIKSDSALLEGAELVNKIPQPDLNSFMTSKEFNLSLLAPCLSLGMNEISRDQKSSFFETARRVTLDHVSGTIQNLPAGHQVFQPLLPSEPSAYWKKLSDIFGDEAMYQSVMTLCRALAQYLLLLSKLPVGLRVPPDKEDDILKFVVMSVEALSWHLMHDQIPLSVDLQAALDCCCLTLQQPGLWNLLASAANVTYACSLINCIRFIIEAVAVEPGNQLLSPERKKNTSKGLSEGEFDSNTQKTKHITAACEMVAEMVECLQSVLALGHRRNSSIPAFLTPVLKNIIISLARLPLVNSYTRVPPLVWKLGWSPKPAGDFGTVFPEIPVEFLQEKEIFKEFIYRINTLGWISRTQFEETWATLLGVLVTQPIVMDQEENQQEEDTERTQINVLAVQAITSLVLSAMTIPVAGNPAVSCLEQQPRNKALKALDTRFGRKLSVIRGIVEKEIQAMVSKRDNIATHHLYQAWDPVPSLSPATTGALISHEKLLLQINTEREIGDMDYKLGQVSIHSIWLGNNITPLREEEWGEDEEDENDIPAPSSPPTSPINTRKHRAGVDIHSCSQFLLELYSQWILPSNPSKRTPVILISEVVRSLLAVSDLFTERNQFEMMYTTLTELRKVHPSEDEILVQYLIPATCKAAAVLGMDKAVAEPVSRLLESTLRSTHMPSRIGALHGILYILECDLLDETAKQLIPIISEYLLSNLRGVAHCVNIHNQQHILVMCAAAFYLIENYPLDVGPEFSAGIIQMCGVMVSGSDESTPSIIYHCVLRGLERLLLSEQLSRLDSESLVKLSVDRVNVQSPHRAMAALGLMLTCMYTGKEKISPSRTTDVNPTAPDSESVIVAMERVSVLFDRIRKGFPFEARVVARILPQFLDDFFPPQDVMNKVIGEFLSNQQPYPQFMATVVYKVVFQTLHSTGQSSMVRDWVMLSLSNFTQRTPVAMAMWSLSCFFVSASTSQWISAILPHIISRMGKSEQVDVNIFCLVAIDFYRHQIDEELDRRAFQSVFEVVASPGSPYHRLLTCLQNVHKVTAC</sequence>
<name>A0A7L0E0W6_TROML</name>
<keyword evidence="8" id="KW-0677">Repeat</keyword>
<feature type="compositionally biased region" description="Low complexity" evidence="16">
    <location>
        <begin position="469"/>
        <end position="480"/>
    </location>
</feature>
<feature type="compositionally biased region" description="Acidic residues" evidence="16">
    <location>
        <begin position="2573"/>
        <end position="2583"/>
    </location>
</feature>
<dbReference type="Pfam" id="PF20927">
    <property type="entry name" value="Htt_C-HEAT"/>
    <property type="match status" value="1"/>
</dbReference>
<evidence type="ECO:0000313" key="17">
    <source>
        <dbReference type="EMBL" id="NXJ76730.1"/>
    </source>
</evidence>
<dbReference type="InterPro" id="IPR048412">
    <property type="entry name" value="Htt_bridge"/>
</dbReference>
<feature type="compositionally biased region" description="Polar residues" evidence="16">
    <location>
        <begin position="571"/>
        <end position="580"/>
    </location>
</feature>
<evidence type="ECO:0000256" key="7">
    <source>
        <dbReference type="ARBA" id="ARBA00022707"/>
    </source>
</evidence>
<feature type="non-terminal residue" evidence="17">
    <location>
        <position position="1"/>
    </location>
</feature>
<dbReference type="InterPro" id="IPR011989">
    <property type="entry name" value="ARM-like"/>
</dbReference>
<gene>
    <name evidence="17" type="primary">Htt</name>
    <name evidence="17" type="ORF">TROMEL_R09540</name>
</gene>
<comment type="subcellular location">
    <subcellularLocation>
        <location evidence="3">Cytoplasmic vesicle</location>
        <location evidence="3">Autophagosome</location>
    </subcellularLocation>
    <subcellularLocation>
        <location evidence="2">Nucleus</location>
    </subcellularLocation>
</comment>
<dbReference type="Pfam" id="PF20926">
    <property type="entry name" value="Htt_N-HEAT_1"/>
    <property type="match status" value="1"/>
</dbReference>
<keyword evidence="5" id="KW-0963">Cytoplasm</keyword>
<feature type="region of interest" description="Disordered" evidence="16">
    <location>
        <begin position="458"/>
        <end position="516"/>
    </location>
</feature>
<evidence type="ECO:0000256" key="1">
    <source>
        <dbReference type="ARBA" id="ARBA00002907"/>
    </source>
</evidence>
<dbReference type="FunFam" id="1.25.10.10:FF:000273">
    <property type="entry name" value="Huntingtin"/>
    <property type="match status" value="1"/>
</dbReference>
<evidence type="ECO:0000256" key="13">
    <source>
        <dbReference type="ARBA" id="ARBA00058247"/>
    </source>
</evidence>
<evidence type="ECO:0000256" key="5">
    <source>
        <dbReference type="ARBA" id="ARBA00022490"/>
    </source>
</evidence>
<accession>A0A7L0E0W6</accession>
<evidence type="ECO:0000256" key="16">
    <source>
        <dbReference type="SAM" id="MobiDB-lite"/>
    </source>
</evidence>
<comment type="subunit">
    <text evidence="14">Interacts with PFN1. Interacts through its N-terminus with PRPF40A. Interacts with PQBP1. Interacts with SETD2. Interacts with SH3GLB1. Interacts with SYVN. Interacts with TPR; the interaction is inhibited by forms of Huntingtin with expanded polyglutamine stretch. Interacts with ZDHHC13 (via ANK repeats). Interacts with ZDHHC17 (via ANK repeats). Interacts with F8A1/F8A2/F8A3. Found in a complex with F8A1/F8A2/F8A3, HTT and RAB5A; mediates the recruitment of HTT by RAB5A.</text>
</comment>
<dbReference type="InterPro" id="IPR016024">
    <property type="entry name" value="ARM-type_fold"/>
</dbReference>
<evidence type="ECO:0000256" key="2">
    <source>
        <dbReference type="ARBA" id="ARBA00004123"/>
    </source>
</evidence>
<feature type="region of interest" description="Disordered" evidence="16">
    <location>
        <begin position="18"/>
        <end position="40"/>
    </location>
</feature>
<evidence type="ECO:0000256" key="4">
    <source>
        <dbReference type="ARBA" id="ARBA00007153"/>
    </source>
</evidence>
<reference evidence="17 18" key="1">
    <citation type="submission" date="2019-09" db="EMBL/GenBank/DDBJ databases">
        <title>Bird 10,000 Genomes (B10K) Project - Family phase.</title>
        <authorList>
            <person name="Zhang G."/>
        </authorList>
    </citation>
    <scope>NUCLEOTIDE SEQUENCE [LARGE SCALE GENOMIC DNA]</scope>
    <source>
        <strain evidence="17">B10K-DU-007-40</strain>
        <tissue evidence="17">Mixed tissue sample</tissue>
    </source>
</reference>